<dbReference type="Proteomes" id="UP000022447">
    <property type="component" value="Unassembled WGS sequence"/>
</dbReference>
<evidence type="ECO:0000313" key="2">
    <source>
        <dbReference type="EMBL" id="ETX15941.1"/>
    </source>
</evidence>
<reference evidence="2 3" key="1">
    <citation type="submission" date="2014-01" db="EMBL/GenBank/DDBJ databases">
        <title>Roseivivax halodurans JCM 10272 Genome Sequencing.</title>
        <authorList>
            <person name="Lai Q."/>
            <person name="Li G."/>
            <person name="Shao Z."/>
        </authorList>
    </citation>
    <scope>NUCLEOTIDE SEQUENCE [LARGE SCALE GENOMIC DNA]</scope>
    <source>
        <strain evidence="2 3">JCM 10272</strain>
    </source>
</reference>
<dbReference type="SUPFAM" id="SSF49464">
    <property type="entry name" value="Carboxypeptidase regulatory domain-like"/>
    <property type="match status" value="1"/>
</dbReference>
<gene>
    <name evidence="2" type="ORF">OCH239_11710</name>
</gene>
<keyword evidence="3" id="KW-1185">Reference proteome</keyword>
<feature type="compositionally biased region" description="Basic and acidic residues" evidence="1">
    <location>
        <begin position="404"/>
        <end position="418"/>
    </location>
</feature>
<name>X7ELA9_9RHOB</name>
<evidence type="ECO:0008006" key="4">
    <source>
        <dbReference type="Google" id="ProtNLM"/>
    </source>
</evidence>
<dbReference type="STRING" id="1449350.OCH239_11710"/>
<accession>X7ELA9</accession>
<comment type="caution">
    <text evidence="2">The sequence shown here is derived from an EMBL/GenBank/DDBJ whole genome shotgun (WGS) entry which is preliminary data.</text>
</comment>
<dbReference type="eggNOG" id="COG5184">
    <property type="taxonomic scope" value="Bacteria"/>
</dbReference>
<dbReference type="AlphaFoldDB" id="X7ELA9"/>
<dbReference type="EMBL" id="JALZ01000003">
    <property type="protein sequence ID" value="ETX15941.1"/>
    <property type="molecule type" value="Genomic_DNA"/>
</dbReference>
<proteinExistence type="predicted"/>
<sequence length="1140" mass="122162">MAPIETPQELALVELADTPVSLRTISAGSTTVIAEGRTALNGSFSFTTKAGQNYQVCWNYQDVEGCRRVTRPDSSAAGGQALAGVIPLGPVHVGLKPPLVFGRVLTGDSRPCWVQDSFFELDVSTDVIGGGRNAKANTQGEYVILPRAQVFLIRGECEKAQVAQTIAAGTGSLRVDMTLPNRAPQITSIAATDGAEFTTRSAPAETLKIVSTNRDLDGHGLEHSWRLMGGSDGVLSGSTVRTESWDLPNIDGRRSVYLMARDGFGGFAMRRFDMEVGDDIIEASGQAVDSATGTPIAGARVTFGEAQAQTDGNGWFRLERKPNDEDRYVLNIEHPNFAMMSRILDRTARGQTYQMIRAQVVTFPSGQGVTLEDTRSSGICNQERSGDTRRTMRLVPPRFVGFEKTGDAAPRNRAEPAGDARTGTMVPGGLVTGGRLRDGGTVSGGQLSIARGTIGSVTIGTPLTDANSRAVAGRVDLSAAFPFERMDESEDATAAEAVAMVMKRQRECDRRGIQIRLQPDSFRLEDGTPYSGAVRAAIATLNPAIRSIPGDYQAIDANGDRAELLSFGALYADFTDMQGNRLGLRPGVEAEILTPVSSYQSGSAQPTIAQWSYDAETGFWREEGTGTLQNTSNGPRYVGKTSHFSTLNMDVSGNDPADATCVRFEVGSDFAAWSNLTIRAYVSYGGDSVQVKETALNNDQYQAIYRIPFGNGFPPNTLRLELRGTSSGQEVVLLDDIINTDARPQMTFDPSDPDALWPDYPYDECGDPLLLTAAPGIIPPYGDSDGFGRPAFLSGPYGDFNPADGALQVVDYYNAIDPGGAKTNLEDWWVANGFGPDGAGGGHPSYVRQAYLNHNDLGFGRDMHCRTDAPDAGDAACYVTNYGLPDQNPANADAAETQDPAVQGATVTMEYDAQAPQAERVQFYVFGGGTGAAGRINFADLDGLGPKPVPFLCMVCHGGGPSLNANDVVEHARFREFDLPSFRYPGAGEWDFGDGTATGVLDATDLDNFATLNEYVEGIHSGTPIGNLIDNWYPTAFSGPPVQPNVPSGWSTEASVYHEVHGKACRTCHVARDAGIPNNFLTFESSANLSGTSYAVCDPFDTGVRFMPNAVVTYRNFWTDTNRVNLYEALTGTALNTCAD</sequence>
<protein>
    <recommendedName>
        <fullName evidence="4">Cytochrome c domain-containing protein</fullName>
    </recommendedName>
</protein>
<dbReference type="InterPro" id="IPR008969">
    <property type="entry name" value="CarboxyPept-like_regulatory"/>
</dbReference>
<evidence type="ECO:0000256" key="1">
    <source>
        <dbReference type="SAM" id="MobiDB-lite"/>
    </source>
</evidence>
<evidence type="ECO:0000313" key="3">
    <source>
        <dbReference type="Proteomes" id="UP000022447"/>
    </source>
</evidence>
<feature type="region of interest" description="Disordered" evidence="1">
    <location>
        <begin position="402"/>
        <end position="437"/>
    </location>
</feature>
<organism evidence="2 3">
    <name type="scientific">Roseivivax halodurans JCM 10272</name>
    <dbReference type="NCBI Taxonomy" id="1449350"/>
    <lineage>
        <taxon>Bacteria</taxon>
        <taxon>Pseudomonadati</taxon>
        <taxon>Pseudomonadota</taxon>
        <taxon>Alphaproteobacteria</taxon>
        <taxon>Rhodobacterales</taxon>
        <taxon>Roseobacteraceae</taxon>
        <taxon>Roseivivax</taxon>
    </lineage>
</organism>